<evidence type="ECO:0000313" key="2">
    <source>
        <dbReference type="EMBL" id="SJM93185.1"/>
    </source>
</evidence>
<keyword evidence="3" id="KW-1185">Reference proteome</keyword>
<name>A0A1R4HAA6_9GAMM</name>
<dbReference type="Gene3D" id="3.10.290.30">
    <property type="entry name" value="MM3350-like"/>
    <property type="match status" value="1"/>
</dbReference>
<dbReference type="InterPro" id="IPR012912">
    <property type="entry name" value="Plasmid_pRiA4b_Orf3-like"/>
</dbReference>
<proteinExistence type="predicted"/>
<sequence>MAEFDSVHVYQLKVWIQDISPMVWRRLLVRSDSTIADLHYIIQISMGWNDDHLNRFHIHGKDFGVYHDGGTNFDDNPEQVLLSVFCFRTRERFLYEYDFGDAWLHEVRVEKCLPLDPKQTYPLCIDGKHAAPPEDFGGALVYMQMRHELKYRAVFGDDGRHDDFDDQDDWESENLAYQAFDPDQFSRRNVNIRLRHYAKGDRDWLFSS</sequence>
<dbReference type="SUPFAM" id="SSF159941">
    <property type="entry name" value="MM3350-like"/>
    <property type="match status" value="1"/>
</dbReference>
<dbReference type="Pfam" id="PF07929">
    <property type="entry name" value="PRiA4_ORF3"/>
    <property type="match status" value="1"/>
</dbReference>
<dbReference type="InterPro" id="IPR024047">
    <property type="entry name" value="MM3350-like_sf"/>
</dbReference>
<reference evidence="3" key="1">
    <citation type="submission" date="2017-02" db="EMBL/GenBank/DDBJ databases">
        <authorList>
            <person name="Daims H."/>
        </authorList>
    </citation>
    <scope>NUCLEOTIDE SEQUENCE [LARGE SCALE GENOMIC DNA]</scope>
</reference>
<dbReference type="OrthoDB" id="9816539at2"/>
<dbReference type="PANTHER" id="PTHR41878">
    <property type="entry name" value="LEXA REPRESSOR-RELATED"/>
    <property type="match status" value="1"/>
</dbReference>
<dbReference type="AlphaFoldDB" id="A0A1R4HAA6"/>
<protein>
    <recommendedName>
        <fullName evidence="1">Plasmid pRiA4b Orf3-like domain-containing protein</fullName>
    </recommendedName>
</protein>
<dbReference type="RefSeq" id="WP_087147288.1">
    <property type="nucleotide sequence ID" value="NZ_FUKJ01000239.1"/>
</dbReference>
<feature type="domain" description="Plasmid pRiA4b Orf3-like" evidence="1">
    <location>
        <begin position="9"/>
        <end position="187"/>
    </location>
</feature>
<dbReference type="EMBL" id="FUKJ01000239">
    <property type="protein sequence ID" value="SJM93185.1"/>
    <property type="molecule type" value="Genomic_DNA"/>
</dbReference>
<evidence type="ECO:0000313" key="3">
    <source>
        <dbReference type="Proteomes" id="UP000195442"/>
    </source>
</evidence>
<organism evidence="2 3">
    <name type="scientific">Crenothrix polyspora</name>
    <dbReference type="NCBI Taxonomy" id="360316"/>
    <lineage>
        <taxon>Bacteria</taxon>
        <taxon>Pseudomonadati</taxon>
        <taxon>Pseudomonadota</taxon>
        <taxon>Gammaproteobacteria</taxon>
        <taxon>Methylococcales</taxon>
        <taxon>Crenotrichaceae</taxon>
        <taxon>Crenothrix</taxon>
    </lineage>
</organism>
<gene>
    <name evidence="2" type="ORF">CRENPOLYSF2_3130002</name>
</gene>
<accession>A0A1R4HAA6</accession>
<dbReference type="Proteomes" id="UP000195442">
    <property type="component" value="Unassembled WGS sequence"/>
</dbReference>
<dbReference type="PANTHER" id="PTHR41878:SF1">
    <property type="entry name" value="TNPR PROTEIN"/>
    <property type="match status" value="1"/>
</dbReference>
<evidence type="ECO:0000259" key="1">
    <source>
        <dbReference type="Pfam" id="PF07929"/>
    </source>
</evidence>